<dbReference type="EMBL" id="PQVG01000008">
    <property type="protein sequence ID" value="POY37703.1"/>
    <property type="molecule type" value="Genomic_DNA"/>
</dbReference>
<evidence type="ECO:0000313" key="2">
    <source>
        <dbReference type="EMBL" id="POY37703.1"/>
    </source>
</evidence>
<evidence type="ECO:0000313" key="3">
    <source>
        <dbReference type="Proteomes" id="UP000237310"/>
    </source>
</evidence>
<dbReference type="OrthoDB" id="978703at2"/>
<keyword evidence="3" id="KW-1185">Reference proteome</keyword>
<dbReference type="AlphaFoldDB" id="A0A2S5A6G7"/>
<dbReference type="InterPro" id="IPR041162">
    <property type="entry name" value="Bact_HORMA_1"/>
</dbReference>
<dbReference type="RefSeq" id="WP_103806828.1">
    <property type="nucleotide sequence ID" value="NZ_PQVG01000008.1"/>
</dbReference>
<feature type="domain" description="Bacterial HORMA" evidence="1">
    <location>
        <begin position="1"/>
        <end position="170"/>
    </location>
</feature>
<evidence type="ECO:0000259" key="1">
    <source>
        <dbReference type="Pfam" id="PF18138"/>
    </source>
</evidence>
<gene>
    <name evidence="2" type="ORF">C3L50_14125</name>
</gene>
<name>A0A2S5A6G7_9FLAO</name>
<protein>
    <recommendedName>
        <fullName evidence="1">Bacterial HORMA domain-containing protein</fullName>
    </recommendedName>
</protein>
<comment type="caution">
    <text evidence="2">The sequence shown here is derived from an EMBL/GenBank/DDBJ whole genome shotgun (WGS) entry which is preliminary data.</text>
</comment>
<reference evidence="2 3" key="1">
    <citation type="submission" date="2018-01" db="EMBL/GenBank/DDBJ databases">
        <authorList>
            <person name="Gaut B.S."/>
            <person name="Morton B.R."/>
            <person name="Clegg M.T."/>
            <person name="Duvall M.R."/>
        </authorList>
    </citation>
    <scope>NUCLEOTIDE SEQUENCE [LARGE SCALE GENOMIC DNA]</scope>
    <source>
        <strain evidence="2 3">HR-AY</strain>
    </source>
</reference>
<dbReference type="Proteomes" id="UP000237310">
    <property type="component" value="Unassembled WGS sequence"/>
</dbReference>
<sequence>MYNTITNTTTYTVIDIRKTFEGCETDIRTIARRTGKWEVSYTDNVFNDIMIYAENEYLKSVDIVLLNENNTVLRASKFVVNANGTAISSERAGNNNDWSNLPDTHLSVILSFSKKWNDLTATDKSNFQKNNNFKLSWSTTDIDNSFPHLSNSQGQLYGSKGYELQKTTYK</sequence>
<dbReference type="Pfam" id="PF18138">
    <property type="entry name" value="bacHORMA_1"/>
    <property type="match status" value="1"/>
</dbReference>
<proteinExistence type="predicted"/>
<accession>A0A2S5A6G7</accession>
<organism evidence="2 3">
    <name type="scientific">Flavobacterium alvei</name>
    <dbReference type="NCBI Taxonomy" id="2080416"/>
    <lineage>
        <taxon>Bacteria</taxon>
        <taxon>Pseudomonadati</taxon>
        <taxon>Bacteroidota</taxon>
        <taxon>Flavobacteriia</taxon>
        <taxon>Flavobacteriales</taxon>
        <taxon>Flavobacteriaceae</taxon>
        <taxon>Flavobacterium</taxon>
    </lineage>
</organism>